<organism evidence="2 3">
    <name type="scientific">Pristionchus entomophagus</name>
    <dbReference type="NCBI Taxonomy" id="358040"/>
    <lineage>
        <taxon>Eukaryota</taxon>
        <taxon>Metazoa</taxon>
        <taxon>Ecdysozoa</taxon>
        <taxon>Nematoda</taxon>
        <taxon>Chromadorea</taxon>
        <taxon>Rhabditida</taxon>
        <taxon>Rhabditina</taxon>
        <taxon>Diplogasteromorpha</taxon>
        <taxon>Diplogasteroidea</taxon>
        <taxon>Neodiplogasteridae</taxon>
        <taxon>Pristionchus</taxon>
    </lineage>
</organism>
<name>A0AAV5SH05_9BILA</name>
<proteinExistence type="predicted"/>
<feature type="non-terminal residue" evidence="2">
    <location>
        <position position="1"/>
    </location>
</feature>
<reference evidence="2" key="1">
    <citation type="submission" date="2023-10" db="EMBL/GenBank/DDBJ databases">
        <title>Genome assembly of Pristionchus species.</title>
        <authorList>
            <person name="Yoshida K."/>
            <person name="Sommer R.J."/>
        </authorList>
    </citation>
    <scope>NUCLEOTIDE SEQUENCE</scope>
    <source>
        <strain evidence="2">RS0144</strain>
    </source>
</reference>
<protein>
    <submittedName>
        <fullName evidence="2">Uncharacterized protein</fullName>
    </submittedName>
</protein>
<dbReference type="AlphaFoldDB" id="A0AAV5SH05"/>
<sequence>ATWSGFSLPSNKGNHKIAAYRIGGVHDSIVSYRFKEKIDGGEVPVTNRKAKYACISCERSTSPGTKATIRVFFPDDDQAVFLSNPADPSRHRCDWNTDEKCRPAVVLSTKIAKDFSVKNSECAADGHLKNPSRAYMECSDVDEVLDLYSGGKNKNKRKRQISLYVKKATGVSRVEKYDKIDDKDIQILGLSETYRISDPSDSKRIYLA</sequence>
<evidence type="ECO:0000313" key="3">
    <source>
        <dbReference type="Proteomes" id="UP001432027"/>
    </source>
</evidence>
<evidence type="ECO:0000313" key="2">
    <source>
        <dbReference type="EMBL" id="GMS82130.1"/>
    </source>
</evidence>
<comment type="caution">
    <text evidence="2">The sequence shown here is derived from an EMBL/GenBank/DDBJ whole genome shotgun (WGS) entry which is preliminary data.</text>
</comment>
<dbReference type="EMBL" id="BTSX01000001">
    <property type="protein sequence ID" value="GMS82130.1"/>
    <property type="molecule type" value="Genomic_DNA"/>
</dbReference>
<dbReference type="Proteomes" id="UP001432027">
    <property type="component" value="Unassembled WGS sequence"/>
</dbReference>
<gene>
    <name evidence="1" type="ORF">PENTCL1PPCAC_4304</name>
    <name evidence="2" type="ORF">PENTCL1PPCAC_4305</name>
</gene>
<keyword evidence="3" id="KW-1185">Reference proteome</keyword>
<feature type="non-terminal residue" evidence="2">
    <location>
        <position position="208"/>
    </location>
</feature>
<evidence type="ECO:0000313" key="1">
    <source>
        <dbReference type="EMBL" id="GMS82129.1"/>
    </source>
</evidence>
<accession>A0AAV5SH05</accession>
<dbReference type="EMBL" id="BTSX01000001">
    <property type="protein sequence ID" value="GMS82129.1"/>
    <property type="molecule type" value="Genomic_DNA"/>
</dbReference>